<evidence type="ECO:0000313" key="2">
    <source>
        <dbReference type="EMBL" id="NKX93737.1"/>
    </source>
</evidence>
<comment type="caution">
    <text evidence="2">The sequence shown here is derived from an EMBL/GenBank/DDBJ whole genome shotgun (WGS) entry which is preliminary data.</text>
</comment>
<dbReference type="AlphaFoldDB" id="A0A9X5IQ08"/>
<evidence type="ECO:0000313" key="3">
    <source>
        <dbReference type="Proteomes" id="UP000774283"/>
    </source>
</evidence>
<feature type="region of interest" description="Disordered" evidence="1">
    <location>
        <begin position="1"/>
        <end position="52"/>
    </location>
</feature>
<protein>
    <submittedName>
        <fullName evidence="2">Uncharacterized protein</fullName>
    </submittedName>
</protein>
<keyword evidence="3" id="KW-1185">Reference proteome</keyword>
<name>A0A9X5IQ08_9MICO</name>
<gene>
    <name evidence="2" type="ORF">HF995_10730</name>
</gene>
<proteinExistence type="predicted"/>
<accession>A0A9X5IQ08</accession>
<dbReference type="EMBL" id="JAAXOW010000003">
    <property type="protein sequence ID" value="NKX93737.1"/>
    <property type="molecule type" value="Genomic_DNA"/>
</dbReference>
<dbReference type="Proteomes" id="UP000774283">
    <property type="component" value="Unassembled WGS sequence"/>
</dbReference>
<evidence type="ECO:0000256" key="1">
    <source>
        <dbReference type="SAM" id="MobiDB-lite"/>
    </source>
</evidence>
<sequence length="108" mass="11176">MARGTPGERPATGGPAQSASAPRGRRRSAKTPDVAPLGSLSQSAPVPVGTRGCVSCGSRDLTRVPLRLTDGSEVVFVSCHDCESRGWVDTEGAAVADEYVHARSGRKS</sequence>
<reference evidence="2 3" key="1">
    <citation type="submission" date="2020-04" db="EMBL/GenBank/DDBJ databases">
        <title>MicrobeNet Type strains.</title>
        <authorList>
            <person name="Nicholson A.C."/>
        </authorList>
    </citation>
    <scope>NUCLEOTIDE SEQUENCE [LARGE SCALE GENOMIC DNA]</scope>
    <source>
        <strain evidence="2 3">ATCC BAA-789</strain>
    </source>
</reference>
<dbReference type="RefSeq" id="WP_168447793.1">
    <property type="nucleotide sequence ID" value="NZ_JAAXOW010000003.1"/>
</dbReference>
<organism evidence="2 3">
    <name type="scientific">Sanguibacter hominis ATCC BAA-789</name>
    <dbReference type="NCBI Taxonomy" id="1312740"/>
    <lineage>
        <taxon>Bacteria</taxon>
        <taxon>Bacillati</taxon>
        <taxon>Actinomycetota</taxon>
        <taxon>Actinomycetes</taxon>
        <taxon>Micrococcales</taxon>
        <taxon>Sanguibacteraceae</taxon>
        <taxon>Sanguibacter</taxon>
    </lineage>
</organism>